<evidence type="ECO:0000256" key="8">
    <source>
        <dbReference type="ARBA" id="ARBA00049348"/>
    </source>
</evidence>
<dbReference type="AlphaFoldDB" id="A0A2N3YJK4"/>
<protein>
    <recommendedName>
        <fullName evidence="3">methylated-DNA--[protein]-cysteine S-methyltransferase</fullName>
        <ecNumber evidence="3">2.1.1.63</ecNumber>
    </recommendedName>
</protein>
<evidence type="ECO:0000256" key="2">
    <source>
        <dbReference type="ARBA" id="ARBA00008711"/>
    </source>
</evidence>
<keyword evidence="12" id="KW-1185">Reference proteome</keyword>
<accession>A0A2N3YJK4</accession>
<feature type="domain" description="Methylated-DNA-[protein]-cysteine S-methyltransferase DNA binding" evidence="10">
    <location>
        <begin position="116"/>
        <end position="196"/>
    </location>
</feature>
<dbReference type="InterPro" id="IPR036217">
    <property type="entry name" value="MethylDNA_cys_MeTrfase_DNAb"/>
</dbReference>
<organism evidence="11 12">
    <name type="scientific">Phycicoccus duodecadis</name>
    <dbReference type="NCBI Taxonomy" id="173053"/>
    <lineage>
        <taxon>Bacteria</taxon>
        <taxon>Bacillati</taxon>
        <taxon>Actinomycetota</taxon>
        <taxon>Actinomycetes</taxon>
        <taxon>Micrococcales</taxon>
        <taxon>Intrasporangiaceae</taxon>
        <taxon>Phycicoccus</taxon>
    </lineage>
</organism>
<dbReference type="PANTHER" id="PTHR10815">
    <property type="entry name" value="METHYLATED-DNA--PROTEIN-CYSTEINE METHYLTRANSFERASE"/>
    <property type="match status" value="1"/>
</dbReference>
<keyword evidence="4 11" id="KW-0489">Methyltransferase</keyword>
<feature type="region of interest" description="Disordered" evidence="9">
    <location>
        <begin position="1"/>
        <end position="24"/>
    </location>
</feature>
<dbReference type="InterPro" id="IPR036388">
    <property type="entry name" value="WH-like_DNA-bd_sf"/>
</dbReference>
<dbReference type="GO" id="GO:0006281">
    <property type="term" value="P:DNA repair"/>
    <property type="evidence" value="ECO:0007669"/>
    <property type="project" value="UniProtKB-KW"/>
</dbReference>
<evidence type="ECO:0000256" key="4">
    <source>
        <dbReference type="ARBA" id="ARBA00022603"/>
    </source>
</evidence>
<dbReference type="NCBIfam" id="TIGR00589">
    <property type="entry name" value="ogt"/>
    <property type="match status" value="1"/>
</dbReference>
<keyword evidence="5 11" id="KW-0808">Transferase</keyword>
<name>A0A2N3YJK4_9MICO</name>
<gene>
    <name evidence="11" type="ORF">ATL31_1828</name>
</gene>
<reference evidence="11 12" key="1">
    <citation type="submission" date="2017-12" db="EMBL/GenBank/DDBJ databases">
        <title>Sequencing the genomes of 1000 Actinobacteria strains.</title>
        <authorList>
            <person name="Klenk H.-P."/>
        </authorList>
    </citation>
    <scope>NUCLEOTIDE SEQUENCE [LARGE SCALE GENOMIC DNA]</scope>
    <source>
        <strain evidence="11 12">DSM 12806</strain>
    </source>
</reference>
<dbReference type="Proteomes" id="UP000233781">
    <property type="component" value="Unassembled WGS sequence"/>
</dbReference>
<dbReference type="EMBL" id="PJNE01000001">
    <property type="protein sequence ID" value="PKW26999.1"/>
    <property type="molecule type" value="Genomic_DNA"/>
</dbReference>
<dbReference type="PANTHER" id="PTHR10815:SF5">
    <property type="entry name" value="METHYLATED-DNA--PROTEIN-CYSTEINE METHYLTRANSFERASE"/>
    <property type="match status" value="1"/>
</dbReference>
<comment type="catalytic activity">
    <reaction evidence="1">
        <text>a 4-O-methyl-thymidine in DNA + L-cysteinyl-[protein] = a thymidine in DNA + S-methyl-L-cysteinyl-[protein]</text>
        <dbReference type="Rhea" id="RHEA:53428"/>
        <dbReference type="Rhea" id="RHEA-COMP:10131"/>
        <dbReference type="Rhea" id="RHEA-COMP:10132"/>
        <dbReference type="Rhea" id="RHEA-COMP:13555"/>
        <dbReference type="Rhea" id="RHEA-COMP:13556"/>
        <dbReference type="ChEBI" id="CHEBI:29950"/>
        <dbReference type="ChEBI" id="CHEBI:82612"/>
        <dbReference type="ChEBI" id="CHEBI:137386"/>
        <dbReference type="ChEBI" id="CHEBI:137387"/>
        <dbReference type="EC" id="2.1.1.63"/>
    </reaction>
</comment>
<evidence type="ECO:0000259" key="10">
    <source>
        <dbReference type="Pfam" id="PF01035"/>
    </source>
</evidence>
<dbReference type="Pfam" id="PF01035">
    <property type="entry name" value="DNA_binding_1"/>
    <property type="match status" value="1"/>
</dbReference>
<comment type="similarity">
    <text evidence="2">Belongs to the MGMT family.</text>
</comment>
<comment type="caution">
    <text evidence="11">The sequence shown here is derived from an EMBL/GenBank/DDBJ whole genome shotgun (WGS) entry which is preliminary data.</text>
</comment>
<dbReference type="CDD" id="cd06445">
    <property type="entry name" value="ATase"/>
    <property type="match status" value="1"/>
</dbReference>
<comment type="catalytic activity">
    <reaction evidence="8">
        <text>a 6-O-methyl-2'-deoxyguanosine in DNA + L-cysteinyl-[protein] = S-methyl-L-cysteinyl-[protein] + a 2'-deoxyguanosine in DNA</text>
        <dbReference type="Rhea" id="RHEA:24000"/>
        <dbReference type="Rhea" id="RHEA-COMP:10131"/>
        <dbReference type="Rhea" id="RHEA-COMP:10132"/>
        <dbReference type="Rhea" id="RHEA-COMP:11367"/>
        <dbReference type="Rhea" id="RHEA-COMP:11368"/>
        <dbReference type="ChEBI" id="CHEBI:29950"/>
        <dbReference type="ChEBI" id="CHEBI:82612"/>
        <dbReference type="ChEBI" id="CHEBI:85445"/>
        <dbReference type="ChEBI" id="CHEBI:85448"/>
        <dbReference type="EC" id="2.1.1.63"/>
    </reaction>
</comment>
<dbReference type="RefSeq" id="WP_101395483.1">
    <property type="nucleotide sequence ID" value="NZ_PJNE01000001.1"/>
</dbReference>
<dbReference type="GO" id="GO:0032259">
    <property type="term" value="P:methylation"/>
    <property type="evidence" value="ECO:0007669"/>
    <property type="project" value="UniProtKB-KW"/>
</dbReference>
<dbReference type="PROSITE" id="PS00374">
    <property type="entry name" value="MGMT"/>
    <property type="match status" value="1"/>
</dbReference>
<proteinExistence type="inferred from homology"/>
<dbReference type="InterPro" id="IPR001497">
    <property type="entry name" value="MethylDNA_cys_MeTrfase_AS"/>
</dbReference>
<evidence type="ECO:0000256" key="1">
    <source>
        <dbReference type="ARBA" id="ARBA00001286"/>
    </source>
</evidence>
<dbReference type="EC" id="2.1.1.63" evidence="3"/>
<evidence type="ECO:0000256" key="5">
    <source>
        <dbReference type="ARBA" id="ARBA00022679"/>
    </source>
</evidence>
<dbReference type="Gene3D" id="1.10.10.10">
    <property type="entry name" value="Winged helix-like DNA-binding domain superfamily/Winged helix DNA-binding domain"/>
    <property type="match status" value="1"/>
</dbReference>
<dbReference type="InterPro" id="IPR014048">
    <property type="entry name" value="MethylDNA_cys_MeTrfase_DNA-bd"/>
</dbReference>
<dbReference type="SUPFAM" id="SSF46767">
    <property type="entry name" value="Methylated DNA-protein cysteine methyltransferase, C-terminal domain"/>
    <property type="match status" value="1"/>
</dbReference>
<dbReference type="GO" id="GO:0003908">
    <property type="term" value="F:methylated-DNA-[protein]-cysteine S-methyltransferase activity"/>
    <property type="evidence" value="ECO:0007669"/>
    <property type="project" value="UniProtKB-EC"/>
</dbReference>
<dbReference type="OrthoDB" id="9802228at2"/>
<keyword evidence="6" id="KW-0227">DNA damage</keyword>
<keyword evidence="7" id="KW-0234">DNA repair</keyword>
<evidence type="ECO:0000256" key="6">
    <source>
        <dbReference type="ARBA" id="ARBA00022763"/>
    </source>
</evidence>
<evidence type="ECO:0000256" key="9">
    <source>
        <dbReference type="SAM" id="MobiDB-lite"/>
    </source>
</evidence>
<dbReference type="FunFam" id="1.10.10.10:FF:000214">
    <property type="entry name" value="Methylated-DNA--protein-cysteine methyltransferase"/>
    <property type="match status" value="1"/>
</dbReference>
<evidence type="ECO:0000256" key="3">
    <source>
        <dbReference type="ARBA" id="ARBA00011918"/>
    </source>
</evidence>
<sequence>MTYRPAPTSSDPFAAFDPPLAGPPRLPPTDVSYVVDDTAVGRMLLAVRDDGRVVATAYAPDDAAEAHWLTRIAATVSPRVLRHPAPTDTVRRALADYLSGRATTVAVQPDLALASPFQREVLTGLAATVGYGERITYAVLAARIGHDRAARAVGTALGGNPLCVTLPCHRVLPASGGVGGYAGGPAAKEHLLALEARHAHP</sequence>
<evidence type="ECO:0000313" key="12">
    <source>
        <dbReference type="Proteomes" id="UP000233781"/>
    </source>
</evidence>
<evidence type="ECO:0000313" key="11">
    <source>
        <dbReference type="EMBL" id="PKW26999.1"/>
    </source>
</evidence>
<evidence type="ECO:0000256" key="7">
    <source>
        <dbReference type="ARBA" id="ARBA00023204"/>
    </source>
</evidence>